<dbReference type="EMBL" id="ACKP02000012">
    <property type="protein sequence ID" value="EEX77916.1"/>
    <property type="molecule type" value="Genomic_DNA"/>
</dbReference>
<keyword evidence="5" id="KW-0411">Iron-sulfur</keyword>
<dbReference type="InterPro" id="IPR006638">
    <property type="entry name" value="Elp3/MiaA/NifB-like_rSAM"/>
</dbReference>
<dbReference type="InterPro" id="IPR051198">
    <property type="entry name" value="BchE-like"/>
</dbReference>
<dbReference type="CDD" id="cd01335">
    <property type="entry name" value="Radical_SAM"/>
    <property type="match status" value="1"/>
</dbReference>
<dbReference type="AlphaFoldDB" id="C9LT70"/>
<evidence type="ECO:0000256" key="3">
    <source>
        <dbReference type="ARBA" id="ARBA00022723"/>
    </source>
</evidence>
<evidence type="ECO:0000313" key="10">
    <source>
        <dbReference type="Proteomes" id="UP000003505"/>
    </source>
</evidence>
<dbReference type="OrthoDB" id="9801424at2"/>
<reference evidence="8 11" key="2">
    <citation type="submission" date="2011-04" db="EMBL/GenBank/DDBJ databases">
        <title>The complete genome of Selenomonas sputigena DSM 20758.</title>
        <authorList>
            <consortium name="US DOE Joint Genome Institute (JGI-PGF)"/>
            <person name="Lucas S."/>
            <person name="Copeland A."/>
            <person name="Lapidus A."/>
            <person name="Bruce D."/>
            <person name="Goodwin L."/>
            <person name="Pitluck S."/>
            <person name="Peters L."/>
            <person name="Kyrpides N."/>
            <person name="Mavromatis K."/>
            <person name="Ivanova N."/>
            <person name="Ovchinnikova G."/>
            <person name="Teshima H."/>
            <person name="Detter J.C."/>
            <person name="Tapia R."/>
            <person name="Han C."/>
            <person name="Land M."/>
            <person name="Hauser L."/>
            <person name="Markowitz V."/>
            <person name="Cheng J.-F."/>
            <person name="Hugenholtz P."/>
            <person name="Woyke T."/>
            <person name="Wu D."/>
            <person name="Gronow S."/>
            <person name="Wellnitz S."/>
            <person name="Schneider S."/>
            <person name="Klenk H.-P."/>
            <person name="Eisen J.A."/>
        </authorList>
    </citation>
    <scope>NUCLEOTIDE SEQUENCE [LARGE SCALE GENOMIC DNA]</scope>
    <source>
        <strain evidence="8">ATCC 35185</strain>
        <strain evidence="11">ATCC 35185 / DSM 20758 / VPI D19B-28</strain>
    </source>
</reference>
<dbReference type="PANTHER" id="PTHR43409">
    <property type="entry name" value="ANAEROBIC MAGNESIUM-PROTOPORPHYRIN IX MONOMETHYL ESTER CYCLASE-RELATED"/>
    <property type="match status" value="1"/>
</dbReference>
<dbReference type="InterPro" id="IPR007197">
    <property type="entry name" value="rSAM"/>
</dbReference>
<evidence type="ECO:0000256" key="1">
    <source>
        <dbReference type="ARBA" id="ARBA00001966"/>
    </source>
</evidence>
<dbReference type="InterPro" id="IPR034466">
    <property type="entry name" value="Methyltransferase_Class_B"/>
</dbReference>
<dbReference type="GO" id="GO:0031419">
    <property type="term" value="F:cobalamin binding"/>
    <property type="evidence" value="ECO:0007669"/>
    <property type="project" value="InterPro"/>
</dbReference>
<keyword evidence="3" id="KW-0479">Metal-binding</keyword>
<proteinExistence type="predicted"/>
<organism evidence="9 10">
    <name type="scientific">Selenomonas sputigena (strain ATCC 35185 / DSM 20758 / CCUG 44933 / VPI D19B-28)</name>
    <dbReference type="NCBI Taxonomy" id="546271"/>
    <lineage>
        <taxon>Bacteria</taxon>
        <taxon>Bacillati</taxon>
        <taxon>Bacillota</taxon>
        <taxon>Negativicutes</taxon>
        <taxon>Selenomonadales</taxon>
        <taxon>Selenomonadaceae</taxon>
        <taxon>Selenomonas</taxon>
    </lineage>
</organism>
<keyword evidence="2" id="KW-0949">S-adenosyl-L-methionine</keyword>
<accession>C9LT70</accession>
<evidence type="ECO:0000256" key="4">
    <source>
        <dbReference type="ARBA" id="ARBA00023004"/>
    </source>
</evidence>
<evidence type="ECO:0000259" key="6">
    <source>
        <dbReference type="PROSITE" id="PS51332"/>
    </source>
</evidence>
<dbReference type="eggNOG" id="COG1032">
    <property type="taxonomic scope" value="Bacteria"/>
</dbReference>
<dbReference type="GO" id="GO:0051539">
    <property type="term" value="F:4 iron, 4 sulfur cluster binding"/>
    <property type="evidence" value="ECO:0007669"/>
    <property type="project" value="UniProtKB-KW"/>
</dbReference>
<dbReference type="Proteomes" id="UP000003505">
    <property type="component" value="Unassembled WGS sequence"/>
</dbReference>
<dbReference type="InterPro" id="IPR023404">
    <property type="entry name" value="rSAM_horseshoe"/>
</dbReference>
<dbReference type="EMBL" id="CP002637">
    <property type="protein sequence ID" value="AEC00497.1"/>
    <property type="molecule type" value="Genomic_DNA"/>
</dbReference>
<reference evidence="9 10" key="1">
    <citation type="submission" date="2009-09" db="EMBL/GenBank/DDBJ databases">
        <authorList>
            <person name="Weinstock G."/>
            <person name="Sodergren E."/>
            <person name="Clifton S."/>
            <person name="Fulton L."/>
            <person name="Fulton B."/>
            <person name="Courtney L."/>
            <person name="Fronick C."/>
            <person name="Harrison M."/>
            <person name="Strong C."/>
            <person name="Farmer C."/>
            <person name="Delahaunty K."/>
            <person name="Markovic C."/>
            <person name="Hall O."/>
            <person name="Minx P."/>
            <person name="Tomlinson C."/>
            <person name="Mitreva M."/>
            <person name="Nelson J."/>
            <person name="Hou S."/>
            <person name="Wollam A."/>
            <person name="Pepin K.H."/>
            <person name="Johnson M."/>
            <person name="Bhonagiri V."/>
            <person name="Nash W.E."/>
            <person name="Warren W."/>
            <person name="Chinwalla A."/>
            <person name="Mardis E.R."/>
            <person name="Wilson R.K."/>
        </authorList>
    </citation>
    <scope>NUCLEOTIDE SEQUENCE [LARGE SCALE GENOMIC DNA]</scope>
    <source>
        <strain evidence="9">ATCC 35185</strain>
        <strain evidence="10">ATCC 35185 / DSM 20758 / VPI D19B-28</strain>
    </source>
</reference>
<dbReference type="InterPro" id="IPR006158">
    <property type="entry name" value="Cobalamin-bd"/>
</dbReference>
<evidence type="ECO:0000313" key="8">
    <source>
        <dbReference type="EMBL" id="AEC00497.1"/>
    </source>
</evidence>
<dbReference type="GO" id="GO:0003824">
    <property type="term" value="F:catalytic activity"/>
    <property type="evidence" value="ECO:0007669"/>
    <property type="project" value="InterPro"/>
</dbReference>
<dbReference type="KEGG" id="ssg:Selsp_1540"/>
<dbReference type="GO" id="GO:0046872">
    <property type="term" value="F:metal ion binding"/>
    <property type="evidence" value="ECO:0007669"/>
    <property type="project" value="UniProtKB-KW"/>
</dbReference>
<dbReference type="Gene3D" id="3.40.50.280">
    <property type="entry name" value="Cobalamin-binding domain"/>
    <property type="match status" value="1"/>
</dbReference>
<dbReference type="SFLD" id="SFLDG01123">
    <property type="entry name" value="methyltransferase_(Class_B)"/>
    <property type="match status" value="1"/>
</dbReference>
<dbReference type="SFLD" id="SFLDS00029">
    <property type="entry name" value="Radical_SAM"/>
    <property type="match status" value="1"/>
</dbReference>
<dbReference type="PROSITE" id="PS51332">
    <property type="entry name" value="B12_BINDING"/>
    <property type="match status" value="1"/>
</dbReference>
<gene>
    <name evidence="8" type="ordered locus">Selsp_1540</name>
    <name evidence="9" type="ORF">SELSPUOL_00650</name>
</gene>
<evidence type="ECO:0000313" key="9">
    <source>
        <dbReference type="EMBL" id="EEX77916.1"/>
    </source>
</evidence>
<keyword evidence="11" id="KW-1185">Reference proteome</keyword>
<evidence type="ECO:0000256" key="5">
    <source>
        <dbReference type="ARBA" id="ARBA00023014"/>
    </source>
</evidence>
<evidence type="ECO:0000259" key="7">
    <source>
        <dbReference type="PROSITE" id="PS51918"/>
    </source>
</evidence>
<dbReference type="SMART" id="SM00729">
    <property type="entry name" value="Elp3"/>
    <property type="match status" value="1"/>
</dbReference>
<name>C9LT70_SELS3</name>
<dbReference type="Proteomes" id="UP000011124">
    <property type="component" value="Chromosome"/>
</dbReference>
<dbReference type="PROSITE" id="PS51918">
    <property type="entry name" value="RADICAL_SAM"/>
    <property type="match status" value="1"/>
</dbReference>
<feature type="domain" description="B12-binding" evidence="6">
    <location>
        <begin position="12"/>
        <end position="141"/>
    </location>
</feature>
<sequence length="590" mass="68337">MRENDIVFFNIHRRYLDHMPNFDGFLGIYLLAAFVNENGYLGQAYAGSLYRGMEVLNELCTQQKTAMIGLYCDYANVTENQFVSRYIKERYGIPVIVGGPQATSLDEAFFKEALCDAVVYHEGELTVLELMDFLLDGTGRLADIKGIAYWQNDEVKTTTPRPVIENLDALPFVDEDCYLLPQKNRRDLCIMTGRGCPFRCAFCYEGRSSGKVRFRSVENVLEEIDRFLEEVPRGVEPYILFTDDTFTLDEKRVHRLCEGLKERQEKRHFHWFCEGHVHTLKLHPDMIKDIAAAGALRIQLGIESGVPRVLEAYRKHTTPEEIKEVIAACREAGIKQIYGNIILGSAFFSRETYEQDLAFGKELLDWGQGTLELGVVCYWPLPETSITKEPEKYGIQIVDYNFYTSAEDFPQTETEEMSRWEILRLAQHMEKEFAAKRKEMLLEGRVPLEQILSWYPRENTAKAYGLWYQTLQQMPNLYAYGRMLAVREGMTGREAKSYGRTAHPMRVLSLQRYLQFFEGGRCSIEGTILSDLEMQILILSTGRTNCQWIYEHLKAKNMLHCYEEMQAALERLEKAYLIVYSRESVFNRSL</sequence>
<dbReference type="GO" id="GO:0005829">
    <property type="term" value="C:cytosol"/>
    <property type="evidence" value="ECO:0007669"/>
    <property type="project" value="TreeGrafter"/>
</dbReference>
<feature type="domain" description="Radical SAM core" evidence="7">
    <location>
        <begin position="182"/>
        <end position="419"/>
    </location>
</feature>
<dbReference type="STRING" id="546271.Selsp_1540"/>
<dbReference type="Pfam" id="PF04055">
    <property type="entry name" value="Radical_SAM"/>
    <property type="match status" value="1"/>
</dbReference>
<evidence type="ECO:0000256" key="2">
    <source>
        <dbReference type="ARBA" id="ARBA00022691"/>
    </source>
</evidence>
<evidence type="ECO:0000313" key="11">
    <source>
        <dbReference type="Proteomes" id="UP000011124"/>
    </source>
</evidence>
<dbReference type="Gene3D" id="3.80.30.20">
    <property type="entry name" value="tm_1862 like domain"/>
    <property type="match status" value="1"/>
</dbReference>
<dbReference type="RefSeq" id="WP_006191614.1">
    <property type="nucleotide sequence ID" value="NC_015437.1"/>
</dbReference>
<dbReference type="PANTHER" id="PTHR43409:SF16">
    <property type="entry name" value="SLR0320 PROTEIN"/>
    <property type="match status" value="1"/>
</dbReference>
<dbReference type="InterPro" id="IPR058240">
    <property type="entry name" value="rSAM_sf"/>
</dbReference>
<dbReference type="HOGENOM" id="CLU_021572_4_4_9"/>
<dbReference type="SUPFAM" id="SSF102114">
    <property type="entry name" value="Radical SAM enzymes"/>
    <property type="match status" value="1"/>
</dbReference>
<protein>
    <submittedName>
        <fullName evidence="9">Radical SAM domain protein</fullName>
    </submittedName>
</protein>
<comment type="cofactor">
    <cofactor evidence="1">
        <name>[4Fe-4S] cluster</name>
        <dbReference type="ChEBI" id="CHEBI:49883"/>
    </cofactor>
</comment>
<keyword evidence="4" id="KW-0408">Iron</keyword>
<dbReference type="SFLD" id="SFLDG01082">
    <property type="entry name" value="B12-binding_domain_containing"/>
    <property type="match status" value="1"/>
</dbReference>